<sequence length="63" mass="7278">MEVQSNKQFCRVNETFINESFKSKRQLETRPRKHGVNSNDIPKVPVLLALDRNGAVTHCVLQR</sequence>
<accession>U1J852</accession>
<name>U1J852_9GAMM</name>
<gene>
    <name evidence="1" type="ORF">PCIT_16185</name>
</gene>
<reference evidence="1" key="2">
    <citation type="submission" date="2013-04" db="EMBL/GenBank/DDBJ databases">
        <title>Genome sequence of Pseudoalteromonas citrea.</title>
        <authorList>
            <person name="Xie B.-B."/>
            <person name="Rong J.-C."/>
            <person name="Qin Q.-L."/>
            <person name="Shu Y.-L."/>
            <person name="Zhang Y.-Z."/>
        </authorList>
    </citation>
    <scope>NUCLEOTIDE SEQUENCE</scope>
    <source>
        <strain evidence="1">NCIMB 1889</strain>
    </source>
</reference>
<dbReference type="AlphaFoldDB" id="U1J852"/>
<reference evidence="1" key="1">
    <citation type="journal article" date="2012" name="J. Bacteriol.">
        <title>Genome sequences of type strains of seven species of the marine bacterium Pseudoalteromonas.</title>
        <authorList>
            <person name="Xie B.B."/>
            <person name="Shu Y.L."/>
            <person name="Qin Q.L."/>
            <person name="Rong J.C."/>
            <person name="Zhang X.Y."/>
            <person name="Chen X.L."/>
            <person name="Shi M."/>
            <person name="He H.L."/>
            <person name="Zhou B.C."/>
            <person name="Zhang Y.Z."/>
        </authorList>
    </citation>
    <scope>NUCLEOTIDE SEQUENCE [LARGE SCALE GENOMIC DNA]</scope>
    <source>
        <strain evidence="1">NCIMB 1889</strain>
    </source>
</reference>
<organism evidence="1">
    <name type="scientific">Pseudoalteromonas citrea DSM 8771</name>
    <dbReference type="NCBI Taxonomy" id="1117314"/>
    <lineage>
        <taxon>Bacteria</taxon>
        <taxon>Pseudomonadati</taxon>
        <taxon>Pseudomonadota</taxon>
        <taxon>Gammaproteobacteria</taxon>
        <taxon>Alteromonadales</taxon>
        <taxon>Pseudoalteromonadaceae</taxon>
        <taxon>Pseudoalteromonas</taxon>
    </lineage>
</organism>
<dbReference type="EMBL" id="AHBZ02000176">
    <property type="protein sequence ID" value="ERG17556.1"/>
    <property type="molecule type" value="Genomic_DNA"/>
</dbReference>
<evidence type="ECO:0000313" key="1">
    <source>
        <dbReference type="EMBL" id="ERG17556.1"/>
    </source>
</evidence>
<dbReference type="STRING" id="1117314.PCIT_16185"/>
<proteinExistence type="predicted"/>
<protein>
    <submittedName>
        <fullName evidence="1">Uncharacterized protein</fullName>
    </submittedName>
</protein>
<comment type="caution">
    <text evidence="1">The sequence shown here is derived from an EMBL/GenBank/DDBJ whole genome shotgun (WGS) entry which is preliminary data.</text>
</comment>